<dbReference type="NCBIfam" id="TIGR00933">
    <property type="entry name" value="2a38"/>
    <property type="match status" value="1"/>
</dbReference>
<feature type="binding site" evidence="13">
    <location>
        <position position="435"/>
    </location>
    <ligand>
        <name>K(+)</name>
        <dbReference type="ChEBI" id="CHEBI:29103"/>
    </ligand>
</feature>
<reference evidence="16" key="1">
    <citation type="submission" date="2016-10" db="EMBL/GenBank/DDBJ databases">
        <authorList>
            <person name="Varghese N."/>
            <person name="Submissions S."/>
        </authorList>
    </citation>
    <scope>NUCLEOTIDE SEQUENCE [LARGE SCALE GENOMIC DNA]</scope>
    <source>
        <strain evidence="16">DSM 7165</strain>
    </source>
</reference>
<evidence type="ECO:0000256" key="7">
    <source>
        <dbReference type="ARBA" id="ARBA00022692"/>
    </source>
</evidence>
<keyword evidence="5 12" id="KW-0997">Cell inner membrane</keyword>
<keyword evidence="13" id="KW-0479">Metal-binding</keyword>
<dbReference type="AlphaFoldDB" id="A0A1H6R737"/>
<feature type="transmembrane region" description="Helical" evidence="14">
    <location>
        <begin position="335"/>
        <end position="363"/>
    </location>
</feature>
<keyword evidence="6 12" id="KW-0633">Potassium transport</keyword>
<evidence type="ECO:0000256" key="14">
    <source>
        <dbReference type="SAM" id="Phobius"/>
    </source>
</evidence>
<keyword evidence="10 12" id="KW-0406">Ion transport</keyword>
<dbReference type="GO" id="GO:0005886">
    <property type="term" value="C:plasma membrane"/>
    <property type="evidence" value="ECO:0007669"/>
    <property type="project" value="UniProtKB-SubCell"/>
</dbReference>
<dbReference type="InterPro" id="IPR004772">
    <property type="entry name" value="TrkH"/>
</dbReference>
<feature type="transmembrane region" description="Helical" evidence="14">
    <location>
        <begin position="184"/>
        <end position="203"/>
    </location>
</feature>
<dbReference type="PANTHER" id="PTHR32024:SF2">
    <property type="entry name" value="TRK SYSTEM POTASSIUM UPTAKE PROTEIN TRKG-RELATED"/>
    <property type="match status" value="1"/>
</dbReference>
<keyword evidence="4 12" id="KW-1003">Cell membrane</keyword>
<feature type="transmembrane region" description="Helical" evidence="14">
    <location>
        <begin position="102"/>
        <end position="124"/>
    </location>
</feature>
<keyword evidence="9 14" id="KW-1133">Transmembrane helix</keyword>
<dbReference type="Proteomes" id="UP000242999">
    <property type="component" value="Unassembled WGS sequence"/>
</dbReference>
<dbReference type="InterPro" id="IPR003445">
    <property type="entry name" value="Cat_transpt"/>
</dbReference>
<comment type="subcellular location">
    <subcellularLocation>
        <location evidence="1 12">Cell inner membrane</location>
        <topology evidence="1 12">Multi-pass membrane protein</topology>
    </subcellularLocation>
</comment>
<accession>A0A1H6R737</accession>
<protein>
    <recommendedName>
        <fullName evidence="12">Trk system potassium uptake protein</fullName>
    </recommendedName>
</protein>
<feature type="binding site" evidence="13">
    <location>
        <position position="221"/>
    </location>
    <ligand>
        <name>K(+)</name>
        <dbReference type="ChEBI" id="CHEBI:29103"/>
    </ligand>
</feature>
<keyword evidence="7 14" id="KW-0812">Transmembrane</keyword>
<proteinExistence type="inferred from homology"/>
<evidence type="ECO:0000256" key="4">
    <source>
        <dbReference type="ARBA" id="ARBA00022475"/>
    </source>
</evidence>
<keyword evidence="3 12" id="KW-0813">Transport</keyword>
<gene>
    <name evidence="15" type="ORF">SAMN05421831_102225</name>
</gene>
<evidence type="ECO:0000256" key="9">
    <source>
        <dbReference type="ARBA" id="ARBA00022989"/>
    </source>
</evidence>
<evidence type="ECO:0000256" key="12">
    <source>
        <dbReference type="PIRNR" id="PIRNR006247"/>
    </source>
</evidence>
<feature type="transmembrane region" description="Helical" evidence="14">
    <location>
        <begin position="236"/>
        <end position="256"/>
    </location>
</feature>
<evidence type="ECO:0000256" key="2">
    <source>
        <dbReference type="ARBA" id="ARBA00009137"/>
    </source>
</evidence>
<evidence type="ECO:0000256" key="11">
    <source>
        <dbReference type="ARBA" id="ARBA00023136"/>
    </source>
</evidence>
<dbReference type="OrthoDB" id="9810952at2"/>
<evidence type="ECO:0000313" key="15">
    <source>
        <dbReference type="EMBL" id="SEI47445.1"/>
    </source>
</evidence>
<dbReference type="Pfam" id="PF02386">
    <property type="entry name" value="TrkH"/>
    <property type="match status" value="1"/>
</dbReference>
<feature type="binding site" evidence="13">
    <location>
        <position position="436"/>
    </location>
    <ligand>
        <name>K(+)</name>
        <dbReference type="ChEBI" id="CHEBI:29103"/>
    </ligand>
</feature>
<feature type="transmembrane region" description="Helical" evidence="14">
    <location>
        <begin position="308"/>
        <end position="329"/>
    </location>
</feature>
<feature type="transmembrane region" description="Helical" evidence="14">
    <location>
        <begin position="136"/>
        <end position="161"/>
    </location>
</feature>
<name>A0A1H6R737_9GAMM</name>
<feature type="transmembrane region" description="Helical" evidence="14">
    <location>
        <begin position="69"/>
        <end position="90"/>
    </location>
</feature>
<evidence type="ECO:0000256" key="10">
    <source>
        <dbReference type="ARBA" id="ARBA00023065"/>
    </source>
</evidence>
<keyword evidence="11 12" id="KW-0472">Membrane</keyword>
<organism evidence="15 16">
    <name type="scientific">Allopseudospirillum japonicum</name>
    <dbReference type="NCBI Taxonomy" id="64971"/>
    <lineage>
        <taxon>Bacteria</taxon>
        <taxon>Pseudomonadati</taxon>
        <taxon>Pseudomonadota</taxon>
        <taxon>Gammaproteobacteria</taxon>
        <taxon>Oceanospirillales</taxon>
        <taxon>Oceanospirillaceae</taxon>
        <taxon>Allopseudospirillum</taxon>
    </lineage>
</organism>
<comment type="similarity">
    <text evidence="2 12">Belongs to the TrkH potassium transport family.</text>
</comment>
<sequence>MSIKLTLRILGILLMVFSISMLPPVVISWIYSDGSHTAFLLAFACTLLAGFFLWLPHRSIKRELRTRDGYLITVLFWSVLGLFGALPLYFSTEPHLSFTDALFESMSGLSTTGATVITGLDLLPESILWYRQQLQWFGGMGIIVLAVAILPMLGIGGMQLYRTEIPGPMKDAKLTPRITETAKTLWYIYLFLTLACFLAYWYAGMNWFDAMGHSFSTVAIGGFSTHDASIGYFDSALIESIAIFFMLVSSINYAMHFVAWHERSFRHYTQDPEVRFLFWLLVISCVVTVTILIISHTTETYQDAIRQGVFEVVSVATTTGFGVADFSIWPSVLPFTLFLLAFVGGCAGSTAGGMKVIRIYLIIKQGIREMKRLLHPNGVFPVKVGNYSIPDQIAQAVWGFFSVYLMIFVVMLIGLLATGLDQVTAWSAVGSCLNNLGPGLGEVAAHYGNIPDPAKWILVIAMLLGRLEIFTLLVLFTPMFWRR</sequence>
<dbReference type="EMBL" id="FNYH01000002">
    <property type="protein sequence ID" value="SEI47445.1"/>
    <property type="molecule type" value="Genomic_DNA"/>
</dbReference>
<feature type="binding site" evidence="13">
    <location>
        <position position="111"/>
    </location>
    <ligand>
        <name>K(+)</name>
        <dbReference type="ChEBI" id="CHEBI:29103"/>
    </ligand>
</feature>
<evidence type="ECO:0000256" key="3">
    <source>
        <dbReference type="ARBA" id="ARBA00022448"/>
    </source>
</evidence>
<dbReference type="PIRSF" id="PIRSF006247">
    <property type="entry name" value="TrkH"/>
    <property type="match status" value="1"/>
</dbReference>
<dbReference type="GO" id="GO:0015379">
    <property type="term" value="F:potassium:chloride symporter activity"/>
    <property type="evidence" value="ECO:0007669"/>
    <property type="project" value="InterPro"/>
</dbReference>
<evidence type="ECO:0000256" key="6">
    <source>
        <dbReference type="ARBA" id="ARBA00022538"/>
    </source>
</evidence>
<feature type="transmembrane region" description="Helical" evidence="14">
    <location>
        <begin position="12"/>
        <end position="31"/>
    </location>
</feature>
<evidence type="ECO:0000256" key="8">
    <source>
        <dbReference type="ARBA" id="ARBA00022958"/>
    </source>
</evidence>
<evidence type="ECO:0000256" key="5">
    <source>
        <dbReference type="ARBA" id="ARBA00022519"/>
    </source>
</evidence>
<evidence type="ECO:0000256" key="1">
    <source>
        <dbReference type="ARBA" id="ARBA00004429"/>
    </source>
</evidence>
<evidence type="ECO:0000256" key="13">
    <source>
        <dbReference type="PIRSR" id="PIRSR006247-1"/>
    </source>
</evidence>
<feature type="transmembrane region" description="Helical" evidence="14">
    <location>
        <begin position="396"/>
        <end position="417"/>
    </location>
</feature>
<feature type="binding site" evidence="13">
    <location>
        <position position="319"/>
    </location>
    <ligand>
        <name>K(+)</name>
        <dbReference type="ChEBI" id="CHEBI:29103"/>
    </ligand>
</feature>
<feature type="transmembrane region" description="Helical" evidence="14">
    <location>
        <begin position="37"/>
        <end position="57"/>
    </location>
</feature>
<feature type="binding site" evidence="13">
    <location>
        <position position="220"/>
    </location>
    <ligand>
        <name>K(+)</name>
        <dbReference type="ChEBI" id="CHEBI:29103"/>
    </ligand>
</feature>
<feature type="transmembrane region" description="Helical" evidence="14">
    <location>
        <begin position="456"/>
        <end position="481"/>
    </location>
</feature>
<dbReference type="GO" id="GO:0046872">
    <property type="term" value="F:metal ion binding"/>
    <property type="evidence" value="ECO:0007669"/>
    <property type="project" value="UniProtKB-KW"/>
</dbReference>
<feature type="binding site" evidence="13">
    <location>
        <position position="318"/>
    </location>
    <ligand>
        <name>K(+)</name>
        <dbReference type="ChEBI" id="CHEBI:29103"/>
    </ligand>
</feature>
<feature type="binding site" evidence="13">
    <location>
        <position position="112"/>
    </location>
    <ligand>
        <name>K(+)</name>
        <dbReference type="ChEBI" id="CHEBI:29103"/>
    </ligand>
</feature>
<keyword evidence="16" id="KW-1185">Reference proteome</keyword>
<feature type="transmembrane region" description="Helical" evidence="14">
    <location>
        <begin position="276"/>
        <end position="296"/>
    </location>
</feature>
<evidence type="ECO:0000313" key="16">
    <source>
        <dbReference type="Proteomes" id="UP000242999"/>
    </source>
</evidence>
<dbReference type="STRING" id="64971.SAMN05421831_102225"/>
<keyword evidence="8 12" id="KW-0630">Potassium</keyword>
<dbReference type="RefSeq" id="WP_093308564.1">
    <property type="nucleotide sequence ID" value="NZ_FNYH01000002.1"/>
</dbReference>
<dbReference type="PANTHER" id="PTHR32024">
    <property type="entry name" value="TRK SYSTEM POTASSIUM UPTAKE PROTEIN TRKG-RELATED"/>
    <property type="match status" value="1"/>
</dbReference>